<evidence type="ECO:0000313" key="3">
    <source>
        <dbReference type="Proteomes" id="UP001630127"/>
    </source>
</evidence>
<evidence type="ECO:0000313" key="2">
    <source>
        <dbReference type="EMBL" id="KAL3538577.1"/>
    </source>
</evidence>
<keyword evidence="3" id="KW-1185">Reference proteome</keyword>
<feature type="compositionally biased region" description="Polar residues" evidence="1">
    <location>
        <begin position="403"/>
        <end position="417"/>
    </location>
</feature>
<organism evidence="2 3">
    <name type="scientific">Cinchona calisaya</name>
    <dbReference type="NCBI Taxonomy" id="153742"/>
    <lineage>
        <taxon>Eukaryota</taxon>
        <taxon>Viridiplantae</taxon>
        <taxon>Streptophyta</taxon>
        <taxon>Embryophyta</taxon>
        <taxon>Tracheophyta</taxon>
        <taxon>Spermatophyta</taxon>
        <taxon>Magnoliopsida</taxon>
        <taxon>eudicotyledons</taxon>
        <taxon>Gunneridae</taxon>
        <taxon>Pentapetalae</taxon>
        <taxon>asterids</taxon>
        <taxon>lamiids</taxon>
        <taxon>Gentianales</taxon>
        <taxon>Rubiaceae</taxon>
        <taxon>Cinchonoideae</taxon>
        <taxon>Cinchoneae</taxon>
        <taxon>Cinchona</taxon>
    </lineage>
</organism>
<feature type="region of interest" description="Disordered" evidence="1">
    <location>
        <begin position="502"/>
        <end position="534"/>
    </location>
</feature>
<proteinExistence type="predicted"/>
<gene>
    <name evidence="2" type="ORF">ACH5RR_001943</name>
</gene>
<feature type="region of interest" description="Disordered" evidence="1">
    <location>
        <begin position="323"/>
        <end position="387"/>
    </location>
</feature>
<comment type="caution">
    <text evidence="2">The sequence shown here is derived from an EMBL/GenBank/DDBJ whole genome shotgun (WGS) entry which is preliminary data.</text>
</comment>
<dbReference type="PANTHER" id="PTHR34112">
    <property type="entry name" value="C-JUN-AMINO-TERMINAL KINASE-INTERACTING PROTEIN"/>
    <property type="match status" value="1"/>
</dbReference>
<sequence length="652" mass="69282">MERTEPSLIPEWLKSSGSATSISHSDDHNVSKVARSKSSVNHNDNELSRASVSDRTSSLYYRRTSSSNGSSHLPSYSSFGRNPRSRDWDNKDKDVYEPCDRDKSVIRDYRHRDYLDPPGNVFPGNFEKDGLRRSQSMISGRQGEAWPKRSMVDSDTANRSKNVDGNGLLDKGSSIGKMHKAAFERDFPSLGSEERQAAYEIGRVPSPGMSSGIHGLSISGSAMIGGDKWTSALAEIPTITGSGSTGLSSGQQASPSSYASPALSTSTSLNMAETVARATPRGQTAPKISTGTQRLEELAIRQSRQLVPMTPSMTKPLVMNSSDKAKTKSGQQQLPISSPLLSSSLHGGPVKTDASKTTNAGKLLVLKPARERNGMSPAVKDSLSPTSGSKALNSALAVATPVAGSTTSRDPANNPVSPSAERRHGLAVLEKRPTSQAQSRNDFFNLVRKKSMPNSSSVPEAVPAASASNLNEPGEVEVAPAPVTPEGRDVPLLNSLNGCPPNSSSVPEAGPVVSASNLNEPGEVEVAPAPVTPEGRDVPLLDGLNGCPPTENKINLTFNDDALHGEGRVKNGKNHSSSLPLFSEQEEAALLLKLGWQENADEGALTEEEISDFFRDLSKHMKSKPSLKISRRLQQIGAVSSGLSSSGSKLES</sequence>
<feature type="compositionally biased region" description="Polar residues" evidence="1">
    <location>
        <begin position="68"/>
        <end position="80"/>
    </location>
</feature>
<feature type="region of interest" description="Disordered" evidence="1">
    <location>
        <begin position="242"/>
        <end position="265"/>
    </location>
</feature>
<feature type="compositionally biased region" description="Low complexity" evidence="1">
    <location>
        <begin position="329"/>
        <end position="349"/>
    </location>
</feature>
<accession>A0ABD3B4V2</accession>
<feature type="region of interest" description="Disordered" evidence="1">
    <location>
        <begin position="139"/>
        <end position="171"/>
    </location>
</feature>
<feature type="region of interest" description="Disordered" evidence="1">
    <location>
        <begin position="400"/>
        <end position="488"/>
    </location>
</feature>
<feature type="compositionally biased region" description="Basic and acidic residues" evidence="1">
    <location>
        <begin position="146"/>
        <end position="162"/>
    </location>
</feature>
<dbReference type="EMBL" id="JBJUIK010000001">
    <property type="protein sequence ID" value="KAL3538577.1"/>
    <property type="molecule type" value="Genomic_DNA"/>
</dbReference>
<feature type="region of interest" description="Disordered" evidence="1">
    <location>
        <begin position="1"/>
        <end position="101"/>
    </location>
</feature>
<feature type="compositionally biased region" description="Basic and acidic residues" evidence="1">
    <location>
        <begin position="84"/>
        <end position="101"/>
    </location>
</feature>
<evidence type="ECO:0000256" key="1">
    <source>
        <dbReference type="SAM" id="MobiDB-lite"/>
    </source>
</evidence>
<dbReference type="Proteomes" id="UP001630127">
    <property type="component" value="Unassembled WGS sequence"/>
</dbReference>
<dbReference type="PANTHER" id="PTHR34112:SF13">
    <property type="entry name" value="OS04G0448200 PROTEIN"/>
    <property type="match status" value="1"/>
</dbReference>
<feature type="compositionally biased region" description="Basic and acidic residues" evidence="1">
    <location>
        <begin position="420"/>
        <end position="433"/>
    </location>
</feature>
<name>A0ABD3B4V2_9GENT</name>
<feature type="compositionally biased region" description="Low complexity" evidence="1">
    <location>
        <begin position="455"/>
        <end position="468"/>
    </location>
</feature>
<reference evidence="2 3" key="1">
    <citation type="submission" date="2024-11" db="EMBL/GenBank/DDBJ databases">
        <title>A near-complete genome assembly of Cinchona calisaya.</title>
        <authorList>
            <person name="Lian D.C."/>
            <person name="Zhao X.W."/>
            <person name="Wei L."/>
        </authorList>
    </citation>
    <scope>NUCLEOTIDE SEQUENCE [LARGE SCALE GENOMIC DNA]</scope>
    <source>
        <tissue evidence="2">Nenye</tissue>
    </source>
</reference>
<dbReference type="AlphaFoldDB" id="A0ABD3B4V2"/>
<feature type="compositionally biased region" description="Low complexity" evidence="1">
    <location>
        <begin position="53"/>
        <end position="67"/>
    </location>
</feature>
<protein>
    <submittedName>
        <fullName evidence="2">Uncharacterized protein</fullName>
    </submittedName>
</protein>